<feature type="transmembrane region" description="Helical" evidence="1">
    <location>
        <begin position="163"/>
        <end position="180"/>
    </location>
</feature>
<dbReference type="Proteomes" id="UP000664835">
    <property type="component" value="Unassembled WGS sequence"/>
</dbReference>
<organism evidence="2 3">
    <name type="scientific">Thiomicrorhabdus marina</name>
    <dbReference type="NCBI Taxonomy" id="2818442"/>
    <lineage>
        <taxon>Bacteria</taxon>
        <taxon>Pseudomonadati</taxon>
        <taxon>Pseudomonadota</taxon>
        <taxon>Gammaproteobacteria</taxon>
        <taxon>Thiotrichales</taxon>
        <taxon>Piscirickettsiaceae</taxon>
        <taxon>Thiomicrorhabdus</taxon>
    </lineage>
</organism>
<gene>
    <name evidence="2" type="ORF">J3998_05715</name>
</gene>
<evidence type="ECO:0008006" key="4">
    <source>
        <dbReference type="Google" id="ProtNLM"/>
    </source>
</evidence>
<name>A0ABS3Q529_9GAMM</name>
<proteinExistence type="predicted"/>
<accession>A0ABS3Q529</accession>
<keyword evidence="3" id="KW-1185">Reference proteome</keyword>
<feature type="transmembrane region" description="Helical" evidence="1">
    <location>
        <begin position="274"/>
        <end position="293"/>
    </location>
</feature>
<feature type="transmembrane region" description="Helical" evidence="1">
    <location>
        <begin position="84"/>
        <end position="104"/>
    </location>
</feature>
<keyword evidence="1" id="KW-1133">Transmembrane helix</keyword>
<dbReference type="RefSeq" id="WP_208148517.1">
    <property type="nucleotide sequence ID" value="NZ_JAGETV010000007.1"/>
</dbReference>
<dbReference type="EMBL" id="JAGETV010000007">
    <property type="protein sequence ID" value="MBO1927069.1"/>
    <property type="molecule type" value="Genomic_DNA"/>
</dbReference>
<keyword evidence="1" id="KW-0472">Membrane</keyword>
<comment type="caution">
    <text evidence="2">The sequence shown here is derived from an EMBL/GenBank/DDBJ whole genome shotgun (WGS) entry which is preliminary data.</text>
</comment>
<feature type="transmembrane region" description="Helical" evidence="1">
    <location>
        <begin position="110"/>
        <end position="127"/>
    </location>
</feature>
<evidence type="ECO:0000256" key="1">
    <source>
        <dbReference type="SAM" id="Phobius"/>
    </source>
</evidence>
<feature type="transmembrane region" description="Helical" evidence="1">
    <location>
        <begin position="32"/>
        <end position="53"/>
    </location>
</feature>
<evidence type="ECO:0000313" key="3">
    <source>
        <dbReference type="Proteomes" id="UP000664835"/>
    </source>
</evidence>
<feature type="transmembrane region" description="Helical" evidence="1">
    <location>
        <begin position="192"/>
        <end position="210"/>
    </location>
</feature>
<sequence length="305" mass="32837">MKVTLDLDKLLHEGKITDSEYAKFSELSAQTLGSLAFNILIGFGVIAVSGASLALIPTAATAMVIGSVILLGGLIVLHKHSQQWLVLANICTLIGALMAGSGAIAHFEGSAYVILAVAAFFTLASYLSKSALLAVLAVLTLSSSIGAQTGYFHASYVIVIKEPAITVVLFSALAVGLYQLSKILKPDDERIALIAARTSVFIANMGFWVGSLWGVRNLEYKVVIPSEAFAIMWALALLATGIWAWKRNRRWVVNTVAVFGGIHFYTQWFEYLDATPETVLIGGTLALLFAYILKTMNEKLKSSDM</sequence>
<feature type="transmembrane region" description="Helical" evidence="1">
    <location>
        <begin position="59"/>
        <end position="77"/>
    </location>
</feature>
<feature type="transmembrane region" description="Helical" evidence="1">
    <location>
        <begin position="251"/>
        <end position="268"/>
    </location>
</feature>
<evidence type="ECO:0000313" key="2">
    <source>
        <dbReference type="EMBL" id="MBO1927069.1"/>
    </source>
</evidence>
<protein>
    <recommendedName>
        <fullName evidence="4">DUF2157 domain-containing protein</fullName>
    </recommendedName>
</protein>
<feature type="transmembrane region" description="Helical" evidence="1">
    <location>
        <begin position="222"/>
        <end position="244"/>
    </location>
</feature>
<feature type="transmembrane region" description="Helical" evidence="1">
    <location>
        <begin position="132"/>
        <end position="151"/>
    </location>
</feature>
<reference evidence="2 3" key="1">
    <citation type="submission" date="2021-03" db="EMBL/GenBank/DDBJ databases">
        <title>Thiomicrorhabdus sp.nov.,novel sulfur-oxidizing bacteria isolated from coastal sediment.</title>
        <authorList>
            <person name="Liu X."/>
        </authorList>
    </citation>
    <scope>NUCLEOTIDE SEQUENCE [LARGE SCALE GENOMIC DNA]</scope>
    <source>
        <strain evidence="2 3">6S2-11</strain>
    </source>
</reference>
<keyword evidence="1" id="KW-0812">Transmembrane</keyword>